<feature type="domain" description="RRM" evidence="4">
    <location>
        <begin position="310"/>
        <end position="387"/>
    </location>
</feature>
<dbReference type="PANTHER" id="PTHR10693">
    <property type="entry name" value="RAS GTPASE-ACTIVATING PROTEIN-BINDING PROTEIN"/>
    <property type="match status" value="1"/>
</dbReference>
<reference evidence="6 7" key="1">
    <citation type="submission" date="2023-12" db="EMBL/GenBank/DDBJ databases">
        <title>A high-quality genome assembly for Dillenia turbinata (Dilleniales).</title>
        <authorList>
            <person name="Chanderbali A."/>
        </authorList>
    </citation>
    <scope>NUCLEOTIDE SEQUENCE [LARGE SCALE GENOMIC DNA]</scope>
    <source>
        <strain evidence="6">LSX21</strain>
        <tissue evidence="6">Leaf</tissue>
    </source>
</reference>
<comment type="caution">
    <text evidence="6">The sequence shown here is derived from an EMBL/GenBank/DDBJ whole genome shotgun (WGS) entry which is preliminary data.</text>
</comment>
<feature type="region of interest" description="Disordered" evidence="3">
    <location>
        <begin position="274"/>
        <end position="301"/>
    </location>
</feature>
<name>A0AAN8VGX5_9MAGN</name>
<dbReference type="FunFam" id="3.10.450.50:FF:000003">
    <property type="entry name" value="Nuclear transport factor 2 family protein"/>
    <property type="match status" value="1"/>
</dbReference>
<feature type="region of interest" description="Disordered" evidence="3">
    <location>
        <begin position="384"/>
        <end position="469"/>
    </location>
</feature>
<protein>
    <submittedName>
        <fullName evidence="6">RNA recognition motif domain</fullName>
    </submittedName>
</protein>
<evidence type="ECO:0000259" key="4">
    <source>
        <dbReference type="PROSITE" id="PS50102"/>
    </source>
</evidence>
<feature type="compositionally biased region" description="Polar residues" evidence="3">
    <location>
        <begin position="451"/>
        <end position="469"/>
    </location>
</feature>
<dbReference type="InterPro" id="IPR012677">
    <property type="entry name" value="Nucleotide-bd_a/b_plait_sf"/>
</dbReference>
<dbReference type="GO" id="GO:0005829">
    <property type="term" value="C:cytosol"/>
    <property type="evidence" value="ECO:0007669"/>
    <property type="project" value="TreeGrafter"/>
</dbReference>
<dbReference type="InterPro" id="IPR000504">
    <property type="entry name" value="RRM_dom"/>
</dbReference>
<dbReference type="GO" id="GO:0003729">
    <property type="term" value="F:mRNA binding"/>
    <property type="evidence" value="ECO:0007669"/>
    <property type="project" value="TreeGrafter"/>
</dbReference>
<dbReference type="InterPro" id="IPR032710">
    <property type="entry name" value="NTF2-like_dom_sf"/>
</dbReference>
<dbReference type="InterPro" id="IPR039539">
    <property type="entry name" value="Ras_GTPase_bind_prot"/>
</dbReference>
<dbReference type="CDD" id="cd00780">
    <property type="entry name" value="NTF2"/>
    <property type="match status" value="1"/>
</dbReference>
<dbReference type="PROSITE" id="PS50102">
    <property type="entry name" value="RRM"/>
    <property type="match status" value="1"/>
</dbReference>
<dbReference type="Gene3D" id="3.30.70.330">
    <property type="match status" value="1"/>
</dbReference>
<dbReference type="SUPFAM" id="SSF54427">
    <property type="entry name" value="NTF2-like"/>
    <property type="match status" value="1"/>
</dbReference>
<organism evidence="6 7">
    <name type="scientific">Dillenia turbinata</name>
    <dbReference type="NCBI Taxonomy" id="194707"/>
    <lineage>
        <taxon>Eukaryota</taxon>
        <taxon>Viridiplantae</taxon>
        <taxon>Streptophyta</taxon>
        <taxon>Embryophyta</taxon>
        <taxon>Tracheophyta</taxon>
        <taxon>Spermatophyta</taxon>
        <taxon>Magnoliopsida</taxon>
        <taxon>eudicotyledons</taxon>
        <taxon>Gunneridae</taxon>
        <taxon>Pentapetalae</taxon>
        <taxon>Dilleniales</taxon>
        <taxon>Dilleniaceae</taxon>
        <taxon>Dillenia</taxon>
    </lineage>
</organism>
<dbReference type="SMART" id="SM00360">
    <property type="entry name" value="RRM"/>
    <property type="match status" value="1"/>
</dbReference>
<dbReference type="InterPro" id="IPR002075">
    <property type="entry name" value="NTF2_dom"/>
</dbReference>
<evidence type="ECO:0000313" key="7">
    <source>
        <dbReference type="Proteomes" id="UP001370490"/>
    </source>
</evidence>
<dbReference type="Pfam" id="PF00076">
    <property type="entry name" value="RRM_1"/>
    <property type="match status" value="1"/>
</dbReference>
<dbReference type="EMBL" id="JBAMMX010000012">
    <property type="protein sequence ID" value="KAK6929706.1"/>
    <property type="molecule type" value="Genomic_DNA"/>
</dbReference>
<evidence type="ECO:0000256" key="1">
    <source>
        <dbReference type="ARBA" id="ARBA00022884"/>
    </source>
</evidence>
<dbReference type="InterPro" id="IPR018222">
    <property type="entry name" value="Nuclear_transport_factor_2_euk"/>
</dbReference>
<feature type="compositionally biased region" description="Low complexity" evidence="3">
    <location>
        <begin position="418"/>
        <end position="428"/>
    </location>
</feature>
<dbReference type="Pfam" id="PF02136">
    <property type="entry name" value="NTF2"/>
    <property type="match status" value="1"/>
</dbReference>
<gene>
    <name evidence="6" type="ORF">RJ641_003800</name>
</gene>
<feature type="compositionally biased region" description="Gly residues" evidence="3">
    <location>
        <begin position="393"/>
        <end position="405"/>
    </location>
</feature>
<dbReference type="GO" id="GO:1990904">
    <property type="term" value="C:ribonucleoprotein complex"/>
    <property type="evidence" value="ECO:0007669"/>
    <property type="project" value="TreeGrafter"/>
</dbReference>
<dbReference type="CDD" id="cd00590">
    <property type="entry name" value="RRM_SF"/>
    <property type="match status" value="1"/>
</dbReference>
<sequence length="469" mass="51248">MATPFPYPVTAAQVGTYFVAQYYQVLQQQPEFVHQFYTDASTMLRIDGPTRETATARPQIHALVMSLSYVGVEVKTAHALESWSGGVLAMVSGSVQKKDLNRRKFFQTFFLAPQEKGFFVLNDIFHFIDDEPIYQHPATFLAYQANVASSISEPAVASNYMLGGAIQVREFVAPINVKENGSVHQYDFGEQHLQQVSETENVLEDTSVEASSNALQNTMGTIQDALPTPTEEALGEPQKHTYASILRVSKGQIAPPASSLPSLNKTTPLASEWNHAPQSVSQQSSAIAVEKPGVEVTEETSAVEEEDEIKSVYVRNLSPTVSASEIEEEFKNFGKLKPDGVAIRNRKDLGVCYAFVEFEDITGVQNAIKAAKVQIAGRPAYIEERRASSTGTSRGGRGSGRGRGGYQSEAPRGRFVLRSSGRGSSQDGGSRDFYRPRGNGYHRPGARQDRGSSAFQESRNGQSPVESST</sequence>
<evidence type="ECO:0000256" key="3">
    <source>
        <dbReference type="SAM" id="MobiDB-lite"/>
    </source>
</evidence>
<proteinExistence type="predicted"/>
<evidence type="ECO:0000259" key="5">
    <source>
        <dbReference type="PROSITE" id="PS50177"/>
    </source>
</evidence>
<keyword evidence="1 2" id="KW-0694">RNA-binding</keyword>
<dbReference type="Gene3D" id="3.10.450.50">
    <property type="match status" value="1"/>
</dbReference>
<dbReference type="PANTHER" id="PTHR10693:SF58">
    <property type="entry name" value="OS02G0131700 PROTEIN"/>
    <property type="match status" value="1"/>
</dbReference>
<dbReference type="PROSITE" id="PS50177">
    <property type="entry name" value="NTF2_DOMAIN"/>
    <property type="match status" value="1"/>
</dbReference>
<feature type="domain" description="NTF2" evidence="5">
    <location>
        <begin position="14"/>
        <end position="127"/>
    </location>
</feature>
<dbReference type="Proteomes" id="UP001370490">
    <property type="component" value="Unassembled WGS sequence"/>
</dbReference>
<dbReference type="InterPro" id="IPR035979">
    <property type="entry name" value="RBD_domain_sf"/>
</dbReference>
<dbReference type="AlphaFoldDB" id="A0AAN8VGX5"/>
<keyword evidence="7" id="KW-1185">Reference proteome</keyword>
<evidence type="ECO:0000313" key="6">
    <source>
        <dbReference type="EMBL" id="KAK6929706.1"/>
    </source>
</evidence>
<accession>A0AAN8VGX5</accession>
<evidence type="ECO:0000256" key="2">
    <source>
        <dbReference type="PROSITE-ProRule" id="PRU00176"/>
    </source>
</evidence>
<dbReference type="SUPFAM" id="SSF54928">
    <property type="entry name" value="RNA-binding domain, RBD"/>
    <property type="match status" value="1"/>
</dbReference>